<protein>
    <submittedName>
        <fullName evidence="3">Cro/C1-type HTH DNA-binding domain protein</fullName>
    </submittedName>
</protein>
<dbReference type="PROSITE" id="PS50943">
    <property type="entry name" value="HTH_CROC1"/>
    <property type="match status" value="1"/>
</dbReference>
<name>A0A2P2DXU9_9LEPT</name>
<feature type="domain" description="GP-PDE" evidence="2">
    <location>
        <begin position="1"/>
        <end position="75"/>
    </location>
</feature>
<dbReference type="GO" id="GO:0008081">
    <property type="term" value="F:phosphoric diester hydrolase activity"/>
    <property type="evidence" value="ECO:0007669"/>
    <property type="project" value="InterPro"/>
</dbReference>
<dbReference type="OrthoDB" id="343788at2"/>
<evidence type="ECO:0000313" key="3">
    <source>
        <dbReference type="EMBL" id="GBF49436.1"/>
    </source>
</evidence>
<reference evidence="3 4" key="1">
    <citation type="submission" date="2018-02" db="EMBL/GenBank/DDBJ databases">
        <title>Novel Leptospira species isolated from soil and water in Japan.</title>
        <authorList>
            <person name="Nakao R."/>
            <person name="Masuzawa T."/>
        </authorList>
    </citation>
    <scope>NUCLEOTIDE SEQUENCE [LARGE SCALE GENOMIC DNA]</scope>
    <source>
        <strain evidence="3 4">YH101</strain>
    </source>
</reference>
<dbReference type="GO" id="GO:0003677">
    <property type="term" value="F:DNA binding"/>
    <property type="evidence" value="ECO:0007669"/>
    <property type="project" value="UniProtKB-KW"/>
</dbReference>
<dbReference type="PROSITE" id="PS51704">
    <property type="entry name" value="GP_PDE"/>
    <property type="match status" value="1"/>
</dbReference>
<dbReference type="SUPFAM" id="SSF47413">
    <property type="entry name" value="lambda repressor-like DNA-binding domains"/>
    <property type="match status" value="1"/>
</dbReference>
<dbReference type="RefSeq" id="WP_108974327.1">
    <property type="nucleotide sequence ID" value="NZ_BFBB01000003.1"/>
</dbReference>
<evidence type="ECO:0000259" key="2">
    <source>
        <dbReference type="PROSITE" id="PS51704"/>
    </source>
</evidence>
<keyword evidence="4" id="KW-1185">Reference proteome</keyword>
<keyword evidence="3" id="KW-0238">DNA-binding</keyword>
<evidence type="ECO:0000313" key="4">
    <source>
        <dbReference type="Proteomes" id="UP000245133"/>
    </source>
</evidence>
<comment type="caution">
    <text evidence="3">The sequence shown here is derived from an EMBL/GenBank/DDBJ whole genome shotgun (WGS) entry which is preliminary data.</text>
</comment>
<feature type="domain" description="HTH cro/C1-type" evidence="1">
    <location>
        <begin position="14"/>
        <end position="69"/>
    </location>
</feature>
<sequence length="75" mass="8575">MSLSIVKQEVITAIREEVKRRGLSIRGIVDISDLSYTQIQKIIFEDHPNVSLDSLLTLCEALRIPYGLYIKNKKT</sequence>
<dbReference type="Proteomes" id="UP000245133">
    <property type="component" value="Unassembled WGS sequence"/>
</dbReference>
<proteinExistence type="predicted"/>
<dbReference type="EMBL" id="BFBB01000003">
    <property type="protein sequence ID" value="GBF49436.1"/>
    <property type="molecule type" value="Genomic_DNA"/>
</dbReference>
<gene>
    <name evidence="3" type="ORF">LPTSP4_09490</name>
</gene>
<dbReference type="AlphaFoldDB" id="A0A2P2DXU9"/>
<dbReference type="InterPro" id="IPR010982">
    <property type="entry name" value="Lambda_DNA-bd_dom_sf"/>
</dbReference>
<dbReference type="GO" id="GO:0006629">
    <property type="term" value="P:lipid metabolic process"/>
    <property type="evidence" value="ECO:0007669"/>
    <property type="project" value="InterPro"/>
</dbReference>
<dbReference type="InterPro" id="IPR001387">
    <property type="entry name" value="Cro/C1-type_HTH"/>
</dbReference>
<dbReference type="InterPro" id="IPR030395">
    <property type="entry name" value="GP_PDE_dom"/>
</dbReference>
<evidence type="ECO:0000259" key="1">
    <source>
        <dbReference type="PROSITE" id="PS50943"/>
    </source>
</evidence>
<dbReference type="Gene3D" id="1.10.260.40">
    <property type="entry name" value="lambda repressor-like DNA-binding domains"/>
    <property type="match status" value="1"/>
</dbReference>
<organism evidence="3 4">
    <name type="scientific">Leptospira ryugenii</name>
    <dbReference type="NCBI Taxonomy" id="1917863"/>
    <lineage>
        <taxon>Bacteria</taxon>
        <taxon>Pseudomonadati</taxon>
        <taxon>Spirochaetota</taxon>
        <taxon>Spirochaetia</taxon>
        <taxon>Leptospirales</taxon>
        <taxon>Leptospiraceae</taxon>
        <taxon>Leptospira</taxon>
    </lineage>
</organism>
<accession>A0A2P2DXU9</accession>